<dbReference type="InterPro" id="IPR029065">
    <property type="entry name" value="Enolase_C-like"/>
</dbReference>
<evidence type="ECO:0000256" key="1">
    <source>
        <dbReference type="ARBA" id="ARBA00023239"/>
    </source>
</evidence>
<dbReference type="Pfam" id="PF00561">
    <property type="entry name" value="Abhydrolase_1"/>
    <property type="match status" value="1"/>
</dbReference>
<dbReference type="SUPFAM" id="SSF54826">
    <property type="entry name" value="Enolase N-terminal domain-like"/>
    <property type="match status" value="1"/>
</dbReference>
<dbReference type="InterPro" id="IPR013342">
    <property type="entry name" value="Mandelate_racemase_C"/>
</dbReference>
<proteinExistence type="predicted"/>
<dbReference type="Gene3D" id="3.20.20.120">
    <property type="entry name" value="Enolase-like C-terminal domain"/>
    <property type="match status" value="1"/>
</dbReference>
<dbReference type="PANTHER" id="PTHR42916">
    <property type="entry name" value="2-SUCCINYL-5-ENOLPYRUVYL-6-HYDROXY-3-CYCLOHEXENE-1-CARBOXYLATE SYNTHASE"/>
    <property type="match status" value="1"/>
</dbReference>
<dbReference type="InterPro" id="IPR029058">
    <property type="entry name" value="AB_hydrolase_fold"/>
</dbReference>
<sequence>MITAPPINPKVDAIPNTNYKIHILNKISPTRANTPPQPTSMGSQRSLGNKLLGTQTTIGNWGTYNVPIQQVMVDPISFTSPQKVTLELLYPVGNNNRNCKNVKHLLVQTKRELQDALLASQYDKIDCVIEVESSIDANATFHSILRKFASQAANHAVSILSRLSVQDSISHEGFLCKILTMECSRFRIPLCAPPTLTLVDRESTKFYREGYILSLYLEDGSVGLGEVAPFEMHRESLLEIEQQLRFLLHVIKGAKISCFLPLLNGSFSSWIWNNLGVPPCSIFPSVRCGLEMAILNAIAARQSSSLLNILRPQIDEGDKSGRSSKVKISALIDSNGTPLEVAYAATTLVEEGFTAIKLKVARRGNPIHDAAVIQEVRKMVGYQIELRADANRNWTFEEAVQFGSFIKDCNLQYIEEPVQDENDIIKFCEETGLPVALDETIGSIQENILEKLAKYSHPGIVAVVIKPSVIGGFENAALVARWAQNQGKMAVVSAAFESGLGLSAYIQFSCYIELQNADICKVIKSELVPSIAHGLGTYRWLEEDVATDPLRVDRDPNSGFIEASVSDANRYLQRFQINHKSICSKLTGEQVSRYQLTVDTKNFSCFLKVYEVGQRTNDNIILFLHGFLGTGEDWITVMKAISGSARCISIDLPCHGESKIRNHGAKDAAQDPSLSIEVVADILDKMINQITPVKVICVGYSMGARIALHMALRFSDKIKGAVVIAGSPGLKDKEAREVRKAKDDSRAHSLVAHGLQLFMENWYAGDLWKSLRGHPHFAQIVTSRLQHDDVQSLAQSLSDLSVGRQQPLWEDLKHCKTPLLLVTGEKDTKFKTIAQEMFDEVCHGLKSGDNLWNEIHEIVEIPNSGHAAHLENPLPLISALRQFLSRLGKREFVSNPKRRIES</sequence>
<dbReference type="SFLD" id="SFLDS00001">
    <property type="entry name" value="Enolase"/>
    <property type="match status" value="1"/>
</dbReference>
<dbReference type="PANTHER" id="PTHR42916:SF1">
    <property type="entry name" value="PROTEIN PHYLLO, CHLOROPLASTIC"/>
    <property type="match status" value="1"/>
</dbReference>
<dbReference type="SFLD" id="SFLDF00009">
    <property type="entry name" value="o-succinylbenzoate_synthase"/>
    <property type="match status" value="1"/>
</dbReference>
<reference evidence="3" key="1">
    <citation type="submission" date="2018-02" db="EMBL/GenBank/DDBJ databases">
        <authorList>
            <person name="Cohen D.B."/>
            <person name="Kent A.D."/>
        </authorList>
    </citation>
    <scope>NUCLEOTIDE SEQUENCE</scope>
</reference>
<dbReference type="SFLD" id="SFLDG00180">
    <property type="entry name" value="muconate_cycloisomerase"/>
    <property type="match status" value="1"/>
</dbReference>
<keyword evidence="1" id="KW-0456">Lyase</keyword>
<gene>
    <name evidence="3" type="ORF">FSB_LOCUS42298</name>
</gene>
<protein>
    <recommendedName>
        <fullName evidence="2">Mandelate racemase/muconate lactonizing enzyme C-terminal domain-containing protein</fullName>
    </recommendedName>
</protein>
<dbReference type="NCBIfam" id="TIGR01927">
    <property type="entry name" value="menC_gam_Gplu"/>
    <property type="match status" value="1"/>
</dbReference>
<dbReference type="PROSITE" id="PS00909">
    <property type="entry name" value="MR_MLE_2"/>
    <property type="match status" value="1"/>
</dbReference>
<dbReference type="EMBL" id="OIVN01003924">
    <property type="protein sequence ID" value="SPD14416.1"/>
    <property type="molecule type" value="Genomic_DNA"/>
</dbReference>
<dbReference type="InterPro" id="IPR029017">
    <property type="entry name" value="Enolase-like_N"/>
</dbReference>
<organism evidence="3">
    <name type="scientific">Fagus sylvatica</name>
    <name type="common">Beechnut</name>
    <dbReference type="NCBI Taxonomy" id="28930"/>
    <lineage>
        <taxon>Eukaryota</taxon>
        <taxon>Viridiplantae</taxon>
        <taxon>Streptophyta</taxon>
        <taxon>Embryophyta</taxon>
        <taxon>Tracheophyta</taxon>
        <taxon>Spermatophyta</taxon>
        <taxon>Magnoliopsida</taxon>
        <taxon>eudicotyledons</taxon>
        <taxon>Gunneridae</taxon>
        <taxon>Pentapetalae</taxon>
        <taxon>rosids</taxon>
        <taxon>fabids</taxon>
        <taxon>Fagales</taxon>
        <taxon>Fagaceae</taxon>
        <taxon>Fagus</taxon>
    </lineage>
</organism>
<dbReference type="AlphaFoldDB" id="A0A2N9HJQ3"/>
<name>A0A2N9HJQ3_FAGSY</name>
<dbReference type="SMART" id="SM00922">
    <property type="entry name" value="MR_MLE"/>
    <property type="match status" value="1"/>
</dbReference>
<accession>A0A2N9HJQ3</accession>
<evidence type="ECO:0000313" key="3">
    <source>
        <dbReference type="EMBL" id="SPD14416.1"/>
    </source>
</evidence>
<dbReference type="Gene3D" id="3.40.50.1820">
    <property type="entry name" value="alpha/beta hydrolase"/>
    <property type="match status" value="1"/>
</dbReference>
<dbReference type="Gene3D" id="3.30.390.10">
    <property type="entry name" value="Enolase-like, N-terminal domain"/>
    <property type="match status" value="1"/>
</dbReference>
<dbReference type="InterPro" id="IPR000073">
    <property type="entry name" value="AB_hydrolase_1"/>
</dbReference>
<dbReference type="SUPFAM" id="SSF51604">
    <property type="entry name" value="Enolase C-terminal domain-like"/>
    <property type="match status" value="1"/>
</dbReference>
<dbReference type="InterPro" id="IPR018110">
    <property type="entry name" value="Mandel_Rmase/mucon_lact_enz_CS"/>
</dbReference>
<dbReference type="SUPFAM" id="SSF53474">
    <property type="entry name" value="alpha/beta-Hydrolases"/>
    <property type="match status" value="1"/>
</dbReference>
<dbReference type="GO" id="GO:0009063">
    <property type="term" value="P:amino acid catabolic process"/>
    <property type="evidence" value="ECO:0007669"/>
    <property type="project" value="InterPro"/>
</dbReference>
<evidence type="ECO:0000259" key="2">
    <source>
        <dbReference type="SMART" id="SM00922"/>
    </source>
</evidence>
<feature type="domain" description="Mandelate racemase/muconate lactonizing enzyme C-terminal" evidence="2">
    <location>
        <begin position="338"/>
        <end position="434"/>
    </location>
</feature>
<dbReference type="InterPro" id="IPR036849">
    <property type="entry name" value="Enolase-like_C_sf"/>
</dbReference>
<dbReference type="GO" id="GO:0016829">
    <property type="term" value="F:lyase activity"/>
    <property type="evidence" value="ECO:0007669"/>
    <property type="project" value="UniProtKB-KW"/>
</dbReference>
<dbReference type="Pfam" id="PF13378">
    <property type="entry name" value="MR_MLE_C"/>
    <property type="match status" value="1"/>
</dbReference>